<protein>
    <submittedName>
        <fullName evidence="7">Energy-coupling factor transporter transmembrane protein EcfT</fullName>
    </submittedName>
</protein>
<evidence type="ECO:0000256" key="1">
    <source>
        <dbReference type="ARBA" id="ARBA00004141"/>
    </source>
</evidence>
<dbReference type="Proteomes" id="UP000290517">
    <property type="component" value="Unassembled WGS sequence"/>
</dbReference>
<keyword evidence="3 5" id="KW-1133">Transmembrane helix</keyword>
<dbReference type="InterPro" id="IPR003339">
    <property type="entry name" value="ABC/ECF_trnsptr_transmembrane"/>
</dbReference>
<evidence type="ECO:0000313" key="8">
    <source>
        <dbReference type="Proteomes" id="UP000289805"/>
    </source>
</evidence>
<dbReference type="STRING" id="1713.GCA_000718325_01357"/>
<reference evidence="8 9" key="1">
    <citation type="submission" date="2019-01" db="EMBL/GenBank/DDBJ databases">
        <title>Oerskovia turbata Genome sequencing and assembly.</title>
        <authorList>
            <person name="Dou T."/>
        </authorList>
    </citation>
    <scope>NUCLEOTIDE SEQUENCE [LARGE SCALE GENOMIC DNA]</scope>
    <source>
        <strain evidence="7 8">JCM12123</strain>
        <strain evidence="6 9">JCM3160</strain>
    </source>
</reference>
<organism evidence="7 8">
    <name type="scientific">Oerskovia turbata</name>
    <dbReference type="NCBI Taxonomy" id="1713"/>
    <lineage>
        <taxon>Bacteria</taxon>
        <taxon>Bacillati</taxon>
        <taxon>Actinomycetota</taxon>
        <taxon>Actinomycetes</taxon>
        <taxon>Micrococcales</taxon>
        <taxon>Cellulomonadaceae</taxon>
        <taxon>Oerskovia</taxon>
    </lineage>
</organism>
<dbReference type="EMBL" id="SDJQ01000006">
    <property type="protein sequence ID" value="RXR35986.1"/>
    <property type="molecule type" value="Genomic_DNA"/>
</dbReference>
<dbReference type="OrthoDB" id="509049at2"/>
<dbReference type="Pfam" id="PF02361">
    <property type="entry name" value="CbiQ"/>
    <property type="match status" value="1"/>
</dbReference>
<evidence type="ECO:0000256" key="2">
    <source>
        <dbReference type="ARBA" id="ARBA00022692"/>
    </source>
</evidence>
<evidence type="ECO:0000313" key="7">
    <source>
        <dbReference type="EMBL" id="RXR35986.1"/>
    </source>
</evidence>
<dbReference type="RefSeq" id="WP_084689906.1">
    <property type="nucleotide sequence ID" value="NZ_JOFV01000005.1"/>
</dbReference>
<comment type="caution">
    <text evidence="7">The sequence shown here is derived from an EMBL/GenBank/DDBJ whole genome shotgun (WGS) entry which is preliminary data.</text>
</comment>
<dbReference type="Proteomes" id="UP000289805">
    <property type="component" value="Unassembled WGS sequence"/>
</dbReference>
<keyword evidence="4 5" id="KW-0472">Membrane</keyword>
<sequence>MTPARTAPPRTAAGTATGTTGAYVVGRSLLHRAPAGPKLAALMVCSLALLLVRDAVGVGLAALAVTGLYALAGLGWRTAWGQVRPLRLFLPVVFVLQWWLMDLTSAAVLSTRLLVLVALAGLVTCTTRVSDLLTAIERGLRPLGRVGVDVERIALVLALALRSVPVIADLAGRVRDAQRARGHERDVRAFAVPLVVGAMRQADALGEALRARGFDD</sequence>
<gene>
    <name evidence="6" type="ORF">EQW73_01515</name>
    <name evidence="7" type="ORF">EQW78_04240</name>
</gene>
<feature type="transmembrane region" description="Helical" evidence="5">
    <location>
        <begin position="58"/>
        <end position="76"/>
    </location>
</feature>
<evidence type="ECO:0000256" key="4">
    <source>
        <dbReference type="ARBA" id="ARBA00023136"/>
    </source>
</evidence>
<keyword evidence="9" id="KW-1185">Reference proteome</keyword>
<evidence type="ECO:0000313" key="9">
    <source>
        <dbReference type="Proteomes" id="UP000290517"/>
    </source>
</evidence>
<dbReference type="PANTHER" id="PTHR33514:SF13">
    <property type="entry name" value="PROTEIN ABCI12, CHLOROPLASTIC"/>
    <property type="match status" value="1"/>
</dbReference>
<dbReference type="GO" id="GO:0005886">
    <property type="term" value="C:plasma membrane"/>
    <property type="evidence" value="ECO:0007669"/>
    <property type="project" value="UniProtKB-ARBA"/>
</dbReference>
<dbReference type="AlphaFoldDB" id="A0A4V1N5K5"/>
<evidence type="ECO:0000256" key="5">
    <source>
        <dbReference type="SAM" id="Phobius"/>
    </source>
</evidence>
<accession>A0A4V1N5K5</accession>
<evidence type="ECO:0000256" key="3">
    <source>
        <dbReference type="ARBA" id="ARBA00022989"/>
    </source>
</evidence>
<name>A0A4V1N5K5_9CELL</name>
<dbReference type="EMBL" id="SDJR01000001">
    <property type="protein sequence ID" value="RXR28005.1"/>
    <property type="molecule type" value="Genomic_DNA"/>
</dbReference>
<keyword evidence="2 5" id="KW-0812">Transmembrane</keyword>
<evidence type="ECO:0000313" key="6">
    <source>
        <dbReference type="EMBL" id="RXR28005.1"/>
    </source>
</evidence>
<comment type="subcellular location">
    <subcellularLocation>
        <location evidence="1">Membrane</location>
        <topology evidence="1">Multi-pass membrane protein</topology>
    </subcellularLocation>
</comment>
<dbReference type="CDD" id="cd16914">
    <property type="entry name" value="EcfT"/>
    <property type="match status" value="1"/>
</dbReference>
<proteinExistence type="predicted"/>
<dbReference type="PANTHER" id="PTHR33514">
    <property type="entry name" value="PROTEIN ABCI12, CHLOROPLASTIC"/>
    <property type="match status" value="1"/>
</dbReference>